<dbReference type="AlphaFoldDB" id="A0A378RM29"/>
<dbReference type="InterPro" id="IPR007864">
    <property type="entry name" value="UreE_C_dom"/>
</dbReference>
<reference evidence="7 8" key="1">
    <citation type="submission" date="2018-06" db="EMBL/GenBank/DDBJ databases">
        <authorList>
            <consortium name="Pathogen Informatics"/>
            <person name="Doyle S."/>
        </authorList>
    </citation>
    <scope>NUCLEOTIDE SEQUENCE [LARGE SCALE GENOMIC DNA]</scope>
    <source>
        <strain evidence="7 8">NCTC11179</strain>
    </source>
</reference>
<gene>
    <name evidence="7" type="primary">ureE_2</name>
    <name evidence="5" type="synonym">ureE</name>
    <name evidence="7" type="ORF">NCTC11179_00944</name>
</gene>
<dbReference type="GO" id="GO:0016151">
    <property type="term" value="F:nickel cation binding"/>
    <property type="evidence" value="ECO:0007669"/>
    <property type="project" value="UniProtKB-UniRule"/>
</dbReference>
<evidence type="ECO:0000313" key="8">
    <source>
        <dbReference type="Proteomes" id="UP000255024"/>
    </source>
</evidence>
<keyword evidence="8" id="KW-1185">Reference proteome</keyword>
<comment type="subcellular location">
    <subcellularLocation>
        <location evidence="1 5">Cytoplasm</location>
    </subcellularLocation>
</comment>
<dbReference type="InterPro" id="IPR012406">
    <property type="entry name" value="UreE"/>
</dbReference>
<dbReference type="GO" id="GO:0065003">
    <property type="term" value="P:protein-containing complex assembly"/>
    <property type="evidence" value="ECO:0007669"/>
    <property type="project" value="InterPro"/>
</dbReference>
<dbReference type="RefSeq" id="WP_115090346.1">
    <property type="nucleotide sequence ID" value="NZ_CP068107.1"/>
</dbReference>
<keyword evidence="3 5" id="KW-0533">Nickel</keyword>
<dbReference type="SUPFAM" id="SSF69287">
    <property type="entry name" value="Urease metallochaperone UreE, N-terminal domain"/>
    <property type="match status" value="1"/>
</dbReference>
<dbReference type="SUPFAM" id="SSF69737">
    <property type="entry name" value="Urease metallochaperone UreE, C-terminal domain"/>
    <property type="match status" value="1"/>
</dbReference>
<dbReference type="GO" id="GO:0006457">
    <property type="term" value="P:protein folding"/>
    <property type="evidence" value="ECO:0007669"/>
    <property type="project" value="InterPro"/>
</dbReference>
<comment type="similarity">
    <text evidence="5">Belongs to the UreE family.</text>
</comment>
<sequence>MIITQAIRNCLPQEVEKQIDYLFIAWYQTSKRIQRLTTADGQAIAIRFLGKNQRLTEGDILYEDESKAIMVSILPCEALVVATDHWIQLSWLAYEIGNKHVPLFVEGTCLYMPYERPMQDWLTSKGYAPKVEQKKLSNPLNANVDYEQHKKISFKLPQGGLVLKI</sequence>
<feature type="domain" description="UreE urease accessory N-terminal" evidence="6">
    <location>
        <begin position="8"/>
        <end position="69"/>
    </location>
</feature>
<dbReference type="PIRSF" id="PIRSF036402">
    <property type="entry name" value="Ureas_acces_UreE"/>
    <property type="match status" value="1"/>
</dbReference>
<proteinExistence type="inferred from homology"/>
<dbReference type="SMART" id="SM00988">
    <property type="entry name" value="UreE_N"/>
    <property type="match status" value="1"/>
</dbReference>
<evidence type="ECO:0000256" key="3">
    <source>
        <dbReference type="ARBA" id="ARBA00022596"/>
    </source>
</evidence>
<dbReference type="GO" id="GO:0051082">
    <property type="term" value="F:unfolded protein binding"/>
    <property type="evidence" value="ECO:0007669"/>
    <property type="project" value="UniProtKB-UniRule"/>
</dbReference>
<dbReference type="InterPro" id="IPR004029">
    <property type="entry name" value="UreE_N"/>
</dbReference>
<organism evidence="7 8">
    <name type="scientific">Myroides odoratus</name>
    <name type="common">Flavobacterium odoratum</name>
    <dbReference type="NCBI Taxonomy" id="256"/>
    <lineage>
        <taxon>Bacteria</taxon>
        <taxon>Pseudomonadati</taxon>
        <taxon>Bacteroidota</taxon>
        <taxon>Flavobacteriia</taxon>
        <taxon>Flavobacteriales</taxon>
        <taxon>Flavobacteriaceae</taxon>
        <taxon>Myroides</taxon>
    </lineage>
</organism>
<dbReference type="Pfam" id="PF02814">
    <property type="entry name" value="UreE_N"/>
    <property type="match status" value="1"/>
</dbReference>
<keyword evidence="2 5" id="KW-0963">Cytoplasm</keyword>
<dbReference type="CDD" id="cd00571">
    <property type="entry name" value="UreE"/>
    <property type="match status" value="1"/>
</dbReference>
<dbReference type="EMBL" id="UGQL01000001">
    <property type="protein sequence ID" value="STZ27409.1"/>
    <property type="molecule type" value="Genomic_DNA"/>
</dbReference>
<protein>
    <recommendedName>
        <fullName evidence="5">Urease accessory protein UreE</fullName>
    </recommendedName>
</protein>
<evidence type="ECO:0000259" key="6">
    <source>
        <dbReference type="SMART" id="SM00988"/>
    </source>
</evidence>
<evidence type="ECO:0000256" key="1">
    <source>
        <dbReference type="ARBA" id="ARBA00004496"/>
    </source>
</evidence>
<accession>A0A378RM29</accession>
<comment type="function">
    <text evidence="5">Involved in urease metallocenter assembly. Binds nickel. Probably functions as a nickel donor during metallocenter assembly.</text>
</comment>
<evidence type="ECO:0000256" key="5">
    <source>
        <dbReference type="HAMAP-Rule" id="MF_00822"/>
    </source>
</evidence>
<name>A0A378RM29_MYROD</name>
<dbReference type="Gene3D" id="3.30.70.790">
    <property type="entry name" value="UreE, C-terminal domain"/>
    <property type="match status" value="1"/>
</dbReference>
<dbReference type="GO" id="GO:0005737">
    <property type="term" value="C:cytoplasm"/>
    <property type="evidence" value="ECO:0007669"/>
    <property type="project" value="UniProtKB-SubCell"/>
</dbReference>
<dbReference type="HAMAP" id="MF_00822">
    <property type="entry name" value="UreE"/>
    <property type="match status" value="1"/>
</dbReference>
<evidence type="ECO:0000256" key="2">
    <source>
        <dbReference type="ARBA" id="ARBA00022490"/>
    </source>
</evidence>
<dbReference type="Proteomes" id="UP000255024">
    <property type="component" value="Unassembled WGS sequence"/>
</dbReference>
<dbReference type="Gene3D" id="2.60.260.20">
    <property type="entry name" value="Urease metallochaperone UreE, N-terminal domain"/>
    <property type="match status" value="1"/>
</dbReference>
<dbReference type="GO" id="GO:0019627">
    <property type="term" value="P:urea metabolic process"/>
    <property type="evidence" value="ECO:0007669"/>
    <property type="project" value="InterPro"/>
</dbReference>
<dbReference type="InterPro" id="IPR036118">
    <property type="entry name" value="UreE_N_sf"/>
</dbReference>
<evidence type="ECO:0000256" key="4">
    <source>
        <dbReference type="ARBA" id="ARBA00023186"/>
    </source>
</evidence>
<evidence type="ECO:0000313" key="7">
    <source>
        <dbReference type="EMBL" id="STZ27409.1"/>
    </source>
</evidence>
<dbReference type="Pfam" id="PF05194">
    <property type="entry name" value="UreE_C"/>
    <property type="match status" value="1"/>
</dbReference>
<keyword evidence="4 5" id="KW-0143">Chaperone</keyword>